<dbReference type="SUPFAM" id="SSF51735">
    <property type="entry name" value="NAD(P)-binding Rossmann-fold domains"/>
    <property type="match status" value="1"/>
</dbReference>
<dbReference type="PROSITE" id="PS00061">
    <property type="entry name" value="ADH_SHORT"/>
    <property type="match status" value="1"/>
</dbReference>
<keyword evidence="4" id="KW-1185">Reference proteome</keyword>
<evidence type="ECO:0000256" key="2">
    <source>
        <dbReference type="ARBA" id="ARBA00023002"/>
    </source>
</evidence>
<evidence type="ECO:0000313" key="3">
    <source>
        <dbReference type="EMBL" id="MEJ5094171.1"/>
    </source>
</evidence>
<reference evidence="3 4" key="1">
    <citation type="submission" date="2023-12" db="EMBL/GenBank/DDBJ databases">
        <title>Gut-associated functions are favored during microbiome assembly across C. elegans life.</title>
        <authorList>
            <person name="Zimmermann J."/>
        </authorList>
    </citation>
    <scope>NUCLEOTIDE SEQUENCE [LARGE SCALE GENOMIC DNA]</scope>
    <source>
        <strain evidence="3 4">JUb134</strain>
    </source>
</reference>
<proteinExistence type="inferred from homology"/>
<sequence length="255" mass="26583">MTPTYDFTGQVAFVTGASQGMGLAAAKAYAAAGAIVVLTDVQAERIQAEAEKIHAQGGRAIGVACDVSEEDQVAAAIEQTVAEFGRLDIAFNNAGVQAPANDLADQPTEDFDRVMAINLRGTWACMKHELRQMRAQGTGAIVNMASIGGLIGNLDLAAYNATKHGVIGLTRSAALRYAKLGIRINAVCPATINTPMVASMLETQPEAMEDIMRLQVIGRLGEPEEVAAAVLWLSSAGASFVHGIALPVDGGFTAN</sequence>
<organism evidence="3 4">
    <name type="scientific">Sphingomonas molluscorum</name>
    <dbReference type="NCBI Taxonomy" id="418184"/>
    <lineage>
        <taxon>Bacteria</taxon>
        <taxon>Pseudomonadati</taxon>
        <taxon>Pseudomonadota</taxon>
        <taxon>Alphaproteobacteria</taxon>
        <taxon>Sphingomonadales</taxon>
        <taxon>Sphingomonadaceae</taxon>
        <taxon>Sphingomonas</taxon>
    </lineage>
</organism>
<dbReference type="Gene3D" id="3.40.50.720">
    <property type="entry name" value="NAD(P)-binding Rossmann-like Domain"/>
    <property type="match status" value="1"/>
</dbReference>
<dbReference type="InterPro" id="IPR020904">
    <property type="entry name" value="Sc_DH/Rdtase_CS"/>
</dbReference>
<dbReference type="EMBL" id="JBBGZA010000001">
    <property type="protein sequence ID" value="MEJ5094171.1"/>
    <property type="molecule type" value="Genomic_DNA"/>
</dbReference>
<evidence type="ECO:0000256" key="1">
    <source>
        <dbReference type="ARBA" id="ARBA00006484"/>
    </source>
</evidence>
<accession>A0ABU8Q3K4</accession>
<dbReference type="CDD" id="cd05233">
    <property type="entry name" value="SDR_c"/>
    <property type="match status" value="1"/>
</dbReference>
<dbReference type="InterPro" id="IPR002347">
    <property type="entry name" value="SDR_fam"/>
</dbReference>
<dbReference type="RefSeq" id="WP_132884617.1">
    <property type="nucleotide sequence ID" value="NZ_JBBGZA010000001.1"/>
</dbReference>
<dbReference type="GO" id="GO:0047936">
    <property type="term" value="F:glucose 1-dehydrogenase [NAD(P)+] activity"/>
    <property type="evidence" value="ECO:0007669"/>
    <property type="project" value="UniProtKB-EC"/>
</dbReference>
<dbReference type="Proteomes" id="UP001380365">
    <property type="component" value="Unassembled WGS sequence"/>
</dbReference>
<dbReference type="EC" id="1.1.1.47" evidence="3"/>
<dbReference type="InterPro" id="IPR036291">
    <property type="entry name" value="NAD(P)-bd_dom_sf"/>
</dbReference>
<keyword evidence="2 3" id="KW-0560">Oxidoreductase</keyword>
<name>A0ABU8Q3K4_9SPHN</name>
<evidence type="ECO:0000313" key="4">
    <source>
        <dbReference type="Proteomes" id="UP001380365"/>
    </source>
</evidence>
<dbReference type="PANTHER" id="PTHR24321:SF8">
    <property type="entry name" value="ESTRADIOL 17-BETA-DEHYDROGENASE 8-RELATED"/>
    <property type="match status" value="1"/>
</dbReference>
<dbReference type="PRINTS" id="PR00080">
    <property type="entry name" value="SDRFAMILY"/>
</dbReference>
<protein>
    <submittedName>
        <fullName evidence="3">Glucose 1-dehydrogenase</fullName>
        <ecNumber evidence="3">1.1.1.47</ecNumber>
    </submittedName>
</protein>
<dbReference type="NCBIfam" id="NF005559">
    <property type="entry name" value="PRK07231.1"/>
    <property type="match status" value="1"/>
</dbReference>
<gene>
    <name evidence="3" type="ORF">WH159_06420</name>
</gene>
<dbReference type="Pfam" id="PF13561">
    <property type="entry name" value="adh_short_C2"/>
    <property type="match status" value="1"/>
</dbReference>
<dbReference type="PRINTS" id="PR00081">
    <property type="entry name" value="GDHRDH"/>
</dbReference>
<comment type="similarity">
    <text evidence="1">Belongs to the short-chain dehydrogenases/reductases (SDR) family.</text>
</comment>
<dbReference type="PANTHER" id="PTHR24321">
    <property type="entry name" value="DEHYDROGENASES, SHORT CHAIN"/>
    <property type="match status" value="1"/>
</dbReference>
<comment type="caution">
    <text evidence="3">The sequence shown here is derived from an EMBL/GenBank/DDBJ whole genome shotgun (WGS) entry which is preliminary data.</text>
</comment>